<evidence type="ECO:0000256" key="4">
    <source>
        <dbReference type="ARBA" id="ARBA00022692"/>
    </source>
</evidence>
<keyword evidence="7" id="KW-1133">Transmembrane helix</keyword>
<evidence type="ECO:0000256" key="5">
    <source>
        <dbReference type="ARBA" id="ARBA00022737"/>
    </source>
</evidence>
<keyword evidence="13" id="KW-1185">Reference proteome</keyword>
<evidence type="ECO:0000256" key="3">
    <source>
        <dbReference type="ARBA" id="ARBA00022448"/>
    </source>
</evidence>
<accession>A0A3N4LHP7</accession>
<feature type="repeat" description="Solcar" evidence="10">
    <location>
        <begin position="245"/>
        <end position="345"/>
    </location>
</feature>
<dbReference type="PANTHER" id="PTHR45760">
    <property type="entry name" value="FI19922P1-RELATED"/>
    <property type="match status" value="1"/>
</dbReference>
<dbReference type="InterPro" id="IPR023395">
    <property type="entry name" value="MCP_dom_sf"/>
</dbReference>
<evidence type="ECO:0000256" key="7">
    <source>
        <dbReference type="ARBA" id="ARBA00022989"/>
    </source>
</evidence>
<dbReference type="InterPro" id="IPR045315">
    <property type="entry name" value="Mtm1-like"/>
</dbReference>
<proteinExistence type="inferred from homology"/>
<keyword evidence="5" id="KW-0677">Repeat</keyword>
<evidence type="ECO:0000256" key="6">
    <source>
        <dbReference type="ARBA" id="ARBA00022792"/>
    </source>
</evidence>
<evidence type="ECO:0000256" key="10">
    <source>
        <dbReference type="PROSITE-ProRule" id="PRU00282"/>
    </source>
</evidence>
<dbReference type="EMBL" id="ML121552">
    <property type="protein sequence ID" value="RPB22430.1"/>
    <property type="molecule type" value="Genomic_DNA"/>
</dbReference>
<keyword evidence="3 11" id="KW-0813">Transport</keyword>
<feature type="repeat" description="Solcar" evidence="10">
    <location>
        <begin position="373"/>
        <end position="479"/>
    </location>
</feature>
<evidence type="ECO:0000256" key="8">
    <source>
        <dbReference type="ARBA" id="ARBA00023128"/>
    </source>
</evidence>
<dbReference type="Proteomes" id="UP000267821">
    <property type="component" value="Unassembled WGS sequence"/>
</dbReference>
<comment type="similarity">
    <text evidence="2 11">Belongs to the mitochondrial carrier (TC 2.A.29) family.</text>
</comment>
<dbReference type="InterPro" id="IPR018108">
    <property type="entry name" value="MCP_transmembrane"/>
</dbReference>
<evidence type="ECO:0000256" key="11">
    <source>
        <dbReference type="RuleBase" id="RU000488"/>
    </source>
</evidence>
<evidence type="ECO:0000313" key="13">
    <source>
        <dbReference type="Proteomes" id="UP000267821"/>
    </source>
</evidence>
<evidence type="ECO:0000313" key="12">
    <source>
        <dbReference type="EMBL" id="RPB22430.1"/>
    </source>
</evidence>
<dbReference type="Pfam" id="PF00153">
    <property type="entry name" value="Mito_carr"/>
    <property type="match status" value="4"/>
</dbReference>
<dbReference type="SUPFAM" id="SSF103506">
    <property type="entry name" value="Mitochondrial carrier"/>
    <property type="match status" value="1"/>
</dbReference>
<gene>
    <name evidence="12" type="ORF">L211DRAFT_858104</name>
</gene>
<reference evidence="12 13" key="1">
    <citation type="journal article" date="2018" name="Nat. Ecol. Evol.">
        <title>Pezizomycetes genomes reveal the molecular basis of ectomycorrhizal truffle lifestyle.</title>
        <authorList>
            <person name="Murat C."/>
            <person name="Payen T."/>
            <person name="Noel B."/>
            <person name="Kuo A."/>
            <person name="Morin E."/>
            <person name="Chen J."/>
            <person name="Kohler A."/>
            <person name="Krizsan K."/>
            <person name="Balestrini R."/>
            <person name="Da Silva C."/>
            <person name="Montanini B."/>
            <person name="Hainaut M."/>
            <person name="Levati E."/>
            <person name="Barry K.W."/>
            <person name="Belfiori B."/>
            <person name="Cichocki N."/>
            <person name="Clum A."/>
            <person name="Dockter R.B."/>
            <person name="Fauchery L."/>
            <person name="Guy J."/>
            <person name="Iotti M."/>
            <person name="Le Tacon F."/>
            <person name="Lindquist E.A."/>
            <person name="Lipzen A."/>
            <person name="Malagnac F."/>
            <person name="Mello A."/>
            <person name="Molinier V."/>
            <person name="Miyauchi S."/>
            <person name="Poulain J."/>
            <person name="Riccioni C."/>
            <person name="Rubini A."/>
            <person name="Sitrit Y."/>
            <person name="Splivallo R."/>
            <person name="Traeger S."/>
            <person name="Wang M."/>
            <person name="Zifcakova L."/>
            <person name="Wipf D."/>
            <person name="Zambonelli A."/>
            <person name="Paolocci F."/>
            <person name="Nowrousian M."/>
            <person name="Ottonello S."/>
            <person name="Baldrian P."/>
            <person name="Spatafora J.W."/>
            <person name="Henrissat B."/>
            <person name="Nagy L.G."/>
            <person name="Aury J.M."/>
            <person name="Wincker P."/>
            <person name="Grigoriev I.V."/>
            <person name="Bonfante P."/>
            <person name="Martin F.M."/>
        </authorList>
    </citation>
    <scope>NUCLEOTIDE SEQUENCE [LARGE SCALE GENOMIC DNA]</scope>
    <source>
        <strain evidence="12 13">ATCC MYA-4762</strain>
    </source>
</reference>
<dbReference type="OrthoDB" id="1747031at2759"/>
<dbReference type="AlphaFoldDB" id="A0A3N4LHP7"/>
<dbReference type="Gene3D" id="1.50.40.10">
    <property type="entry name" value="Mitochondrial carrier domain"/>
    <property type="match status" value="2"/>
</dbReference>
<organism evidence="12 13">
    <name type="scientific">Terfezia boudieri ATCC MYA-4762</name>
    <dbReference type="NCBI Taxonomy" id="1051890"/>
    <lineage>
        <taxon>Eukaryota</taxon>
        <taxon>Fungi</taxon>
        <taxon>Dikarya</taxon>
        <taxon>Ascomycota</taxon>
        <taxon>Pezizomycotina</taxon>
        <taxon>Pezizomycetes</taxon>
        <taxon>Pezizales</taxon>
        <taxon>Pezizaceae</taxon>
        <taxon>Terfezia</taxon>
    </lineage>
</organism>
<dbReference type="PROSITE" id="PS50920">
    <property type="entry name" value="SOLCAR"/>
    <property type="match status" value="3"/>
</dbReference>
<dbReference type="GO" id="GO:1990542">
    <property type="term" value="P:mitochondrial transmembrane transport"/>
    <property type="evidence" value="ECO:0007669"/>
    <property type="project" value="InterPro"/>
</dbReference>
<keyword evidence="4 10" id="KW-0812">Transmembrane</keyword>
<dbReference type="PANTHER" id="PTHR45760:SF2">
    <property type="entry name" value="FI19922P1-RELATED"/>
    <property type="match status" value="1"/>
</dbReference>
<keyword evidence="9 10" id="KW-0472">Membrane</keyword>
<dbReference type="FunCoup" id="A0A3N4LHP7">
    <property type="interactions" value="850"/>
</dbReference>
<keyword evidence="8" id="KW-0496">Mitochondrion</keyword>
<evidence type="ECO:0000256" key="2">
    <source>
        <dbReference type="ARBA" id="ARBA00006375"/>
    </source>
</evidence>
<protein>
    <submittedName>
        <fullName evidence="12">Mitochondrial carrier</fullName>
    </submittedName>
</protein>
<dbReference type="STRING" id="1051890.A0A3N4LHP7"/>
<evidence type="ECO:0000256" key="9">
    <source>
        <dbReference type="ARBA" id="ARBA00023136"/>
    </source>
</evidence>
<dbReference type="InParanoid" id="A0A3N4LHP7"/>
<name>A0A3N4LHP7_9PEZI</name>
<feature type="repeat" description="Solcar" evidence="10">
    <location>
        <begin position="68"/>
        <end position="236"/>
    </location>
</feature>
<dbReference type="GO" id="GO:0005743">
    <property type="term" value="C:mitochondrial inner membrane"/>
    <property type="evidence" value="ECO:0007669"/>
    <property type="project" value="UniProtKB-SubCell"/>
</dbReference>
<evidence type="ECO:0000256" key="1">
    <source>
        <dbReference type="ARBA" id="ARBA00004448"/>
    </source>
</evidence>
<keyword evidence="6" id="KW-0999">Mitochondrion inner membrane</keyword>
<sequence length="492" mass="53552">MSVTGFASSPAEFDDETRHIVAPPACSEHHLHHHHHREALLNGANQGIPGVEAVSSAGDDKEEGELVITAAQKMLAACSGSLLTSLLVTPLDVVRVRLQSQHRQPSNTSTPATAPTNIPETSLRAYKLVPPQFQSTWVRLPTETGVTACCREVFWNPNNAEFCVVSSSNSTSPAFSDACAIEETSRRRFTGTWEGLVKIARYEGTTSLWRGLSPTLLMAIPANVIYFTGYDSLRTSPVSPFSQMNSTWAPLLAGASARAIAATAISPLELFRTRLWAISAPKANGNGNGGVVNETGVFRKTVSGLVGMVKSEGWTSLWRGLTLTLWRDVPFSGIYWFGYETIKKRLQAQNFRRSQQLFPLNSSKDKVANTRANTFTDSFIAGALSGMVAAFLTTPFDVGKTRIQVSQHTPRTAADGPAALRAGYGGATRHVYTTMPSLLHGIWKEEGVRGLWRGCAPRMLKVAPACAIMISSYEVGKQWAEKHNQTKREMGE</sequence>
<comment type="subcellular location">
    <subcellularLocation>
        <location evidence="1">Mitochondrion inner membrane</location>
        <topology evidence="1">Multi-pass membrane protein</topology>
    </subcellularLocation>
</comment>